<evidence type="ECO:0000313" key="11">
    <source>
        <dbReference type="Proteomes" id="UP000326757"/>
    </source>
</evidence>
<proteinExistence type="inferred from homology"/>
<evidence type="ECO:0000256" key="3">
    <source>
        <dbReference type="ARBA" id="ARBA00022448"/>
    </source>
</evidence>
<evidence type="ECO:0000256" key="6">
    <source>
        <dbReference type="ARBA" id="ARBA00022982"/>
    </source>
</evidence>
<comment type="similarity">
    <text evidence="2">Belongs to the UQCRB/QCR7 family.</text>
</comment>
<dbReference type="GO" id="GO:0005743">
    <property type="term" value="C:mitochondrial inner membrane"/>
    <property type="evidence" value="ECO:0007669"/>
    <property type="project" value="UniProtKB-SubCell"/>
</dbReference>
<dbReference type="EMBL" id="VIGI01000004">
    <property type="protein sequence ID" value="KAB8301107.1"/>
    <property type="molecule type" value="Genomic_DNA"/>
</dbReference>
<evidence type="ECO:0000313" key="10">
    <source>
        <dbReference type="EMBL" id="KAB8301107.1"/>
    </source>
</evidence>
<evidence type="ECO:0000256" key="2">
    <source>
        <dbReference type="ARBA" id="ARBA00008554"/>
    </source>
</evidence>
<evidence type="ECO:0000256" key="4">
    <source>
        <dbReference type="ARBA" id="ARBA00022660"/>
    </source>
</evidence>
<dbReference type="GO" id="GO:0045275">
    <property type="term" value="C:respiratory chain complex III"/>
    <property type="evidence" value="ECO:0007669"/>
    <property type="project" value="InterPro"/>
</dbReference>
<name>A0A5N6KCI3_MONLA</name>
<comment type="caution">
    <text evidence="10">The sequence shown here is derived from an EMBL/GenBank/DDBJ whole genome shotgun (WGS) entry which is preliminary data.</text>
</comment>
<reference evidence="10 11" key="1">
    <citation type="submission" date="2019-06" db="EMBL/GenBank/DDBJ databases">
        <title>Genome Sequence of the Brown Rot Fungal Pathogen Monilinia laxa.</title>
        <authorList>
            <person name="De Miccolis Angelini R.M."/>
            <person name="Landi L."/>
            <person name="Abate D."/>
            <person name="Pollastro S."/>
            <person name="Romanazzi G."/>
            <person name="Faretra F."/>
        </authorList>
    </citation>
    <scope>NUCLEOTIDE SEQUENCE [LARGE SCALE GENOMIC DNA]</scope>
    <source>
        <strain evidence="10 11">Mlax316</strain>
    </source>
</reference>
<keyword evidence="5" id="KW-0999">Mitochondrion inner membrane</keyword>
<keyword evidence="4" id="KW-0679">Respiratory chain</keyword>
<evidence type="ECO:0000256" key="1">
    <source>
        <dbReference type="ARBA" id="ARBA00004443"/>
    </source>
</evidence>
<evidence type="ECO:0000256" key="5">
    <source>
        <dbReference type="ARBA" id="ARBA00022792"/>
    </source>
</evidence>
<organism evidence="10 11">
    <name type="scientific">Monilinia laxa</name>
    <name type="common">Brown rot fungus</name>
    <name type="synonym">Sclerotinia laxa</name>
    <dbReference type="NCBI Taxonomy" id="61186"/>
    <lineage>
        <taxon>Eukaryota</taxon>
        <taxon>Fungi</taxon>
        <taxon>Dikarya</taxon>
        <taxon>Ascomycota</taxon>
        <taxon>Pezizomycotina</taxon>
        <taxon>Leotiomycetes</taxon>
        <taxon>Helotiales</taxon>
        <taxon>Sclerotiniaceae</taxon>
        <taxon>Monilinia</taxon>
    </lineage>
</organism>
<keyword evidence="7" id="KW-0496">Mitochondrion</keyword>
<dbReference type="AlphaFoldDB" id="A0A5N6KCI3"/>
<dbReference type="GO" id="GO:0006122">
    <property type="term" value="P:mitochondrial electron transport, ubiquinol to cytochrome c"/>
    <property type="evidence" value="ECO:0007669"/>
    <property type="project" value="InterPro"/>
</dbReference>
<dbReference type="Pfam" id="PF02271">
    <property type="entry name" value="UCR_14kD"/>
    <property type="match status" value="1"/>
</dbReference>
<evidence type="ECO:0000256" key="7">
    <source>
        <dbReference type="ARBA" id="ARBA00023128"/>
    </source>
</evidence>
<dbReference type="Proteomes" id="UP000326757">
    <property type="component" value="Unassembled WGS sequence"/>
</dbReference>
<dbReference type="OrthoDB" id="425749at2759"/>
<dbReference type="Gene3D" id="1.10.1090.10">
    <property type="entry name" value="Cytochrome b-c1 complex subunit 7"/>
    <property type="match status" value="1"/>
</dbReference>
<keyword evidence="8" id="KW-0472">Membrane</keyword>
<dbReference type="InterPro" id="IPR036544">
    <property type="entry name" value="QCR7_sf"/>
</dbReference>
<dbReference type="InterPro" id="IPR003197">
    <property type="entry name" value="QCR7"/>
</dbReference>
<accession>A0A5N6KCI3</accession>
<sequence length="117" mass="13074">MHSLSLSIRTHNSPIMSAPSLASWIVKKPGLLKIMQPLASWYTNAAGYRQLGLRADDLLPEESEEVLLALKQLSSALSNINFCQKTNTPSLKKITHTFHPSLQKSKPKLRNVLIWSP</sequence>
<dbReference type="SUPFAM" id="SSF81524">
    <property type="entry name" value="14 kDa protein of cytochrome bc1 complex (Ubiquinol-cytochrome c reductase)"/>
    <property type="match status" value="1"/>
</dbReference>
<comment type="subcellular location">
    <subcellularLocation>
        <location evidence="1">Mitochondrion inner membrane</location>
        <topology evidence="1">Peripheral membrane protein</topology>
        <orientation evidence="1">Matrix side</orientation>
    </subcellularLocation>
</comment>
<keyword evidence="3" id="KW-0813">Transport</keyword>
<keyword evidence="11" id="KW-1185">Reference proteome</keyword>
<evidence type="ECO:0000256" key="8">
    <source>
        <dbReference type="ARBA" id="ARBA00023136"/>
    </source>
</evidence>
<evidence type="ECO:0000256" key="9">
    <source>
        <dbReference type="ARBA" id="ARBA00031684"/>
    </source>
</evidence>
<keyword evidence="6" id="KW-0249">Electron transport</keyword>
<protein>
    <recommendedName>
        <fullName evidence="9">Complex III subunit 7</fullName>
    </recommendedName>
</protein>
<gene>
    <name evidence="10" type="ORF">EYC80_003013</name>
</gene>